<comment type="pathway">
    <text evidence="5">Amine and polyamine degradation; ethanolamine degradation.</text>
</comment>
<feature type="binding site" evidence="5">
    <location>
        <position position="150"/>
    </location>
    <ligand>
        <name>adenosylcob(III)alamin</name>
        <dbReference type="ChEBI" id="CHEBI:18408"/>
    </ligand>
</feature>
<protein>
    <recommendedName>
        <fullName evidence="5">Ethanolamine ammonia-lyase small subunit</fullName>
        <shortName evidence="5">EAL small subunit</shortName>
        <ecNumber evidence="5">4.3.1.7</ecNumber>
    </recommendedName>
</protein>
<comment type="function">
    <text evidence="5">Catalyzes the deamination of various vicinal amino-alcohols to oxo compounds. Allows this organism to utilize ethanolamine as the sole source of nitrogen and carbon in the presence of external vitamin B12.</text>
</comment>
<dbReference type="PANTHER" id="PTHR39330:SF1">
    <property type="entry name" value="ETHANOLAMINE AMMONIA-LYASE SMALL SUBUNIT"/>
    <property type="match status" value="1"/>
</dbReference>
<dbReference type="Gene3D" id="1.10.30.40">
    <property type="entry name" value="Ethanolamine ammonia-lyase light chain (EutC), N-terminal domain"/>
    <property type="match status" value="1"/>
</dbReference>
<feature type="binding site" evidence="5">
    <location>
        <position position="200"/>
    </location>
    <ligand>
        <name>adenosylcob(III)alamin</name>
        <dbReference type="ChEBI" id="CHEBI:18408"/>
    </ligand>
</feature>
<dbReference type="PIRSF" id="PIRSF018982">
    <property type="entry name" value="EutC"/>
    <property type="match status" value="1"/>
</dbReference>
<keyword evidence="2 5" id="KW-0456">Lyase</keyword>
<comment type="cofactor">
    <cofactor evidence="5">
        <name>adenosylcob(III)alamin</name>
        <dbReference type="ChEBI" id="CHEBI:18408"/>
    </cofactor>
    <text evidence="5">Binds between the large and small subunits.</text>
</comment>
<dbReference type="GO" id="GO:0031471">
    <property type="term" value="C:ethanolamine degradation polyhedral organelle"/>
    <property type="evidence" value="ECO:0007669"/>
    <property type="project" value="UniProtKB-UniRule"/>
</dbReference>
<dbReference type="Gene3D" id="3.40.50.11240">
    <property type="entry name" value="Ethanolamine ammonia-lyase light chain (EutC)"/>
    <property type="match status" value="1"/>
</dbReference>
<comment type="catalytic activity">
    <reaction evidence="5">
        <text>ethanolamine = acetaldehyde + NH4(+)</text>
        <dbReference type="Rhea" id="RHEA:15313"/>
        <dbReference type="ChEBI" id="CHEBI:15343"/>
        <dbReference type="ChEBI" id="CHEBI:28938"/>
        <dbReference type="ChEBI" id="CHEBI:57603"/>
        <dbReference type="EC" id="4.3.1.7"/>
    </reaction>
</comment>
<comment type="subunit">
    <text evidence="5">The basic unit is a heterodimer which dimerizes to form tetramers. The heterotetramers trimerize; 6 large subunits form a core ring with 6 small subunits projecting outwards.</text>
</comment>
<dbReference type="HAMAP" id="MF_00601">
    <property type="entry name" value="EutC"/>
    <property type="match status" value="1"/>
</dbReference>
<dbReference type="KEGG" id="chu:CHU_3052"/>
<dbReference type="GO" id="GO:0009350">
    <property type="term" value="C:ethanolamine ammonia-lyase complex"/>
    <property type="evidence" value="ECO:0007669"/>
    <property type="project" value="UniProtKB-UniRule"/>
</dbReference>
<evidence type="ECO:0000256" key="1">
    <source>
        <dbReference type="ARBA" id="ARBA00022628"/>
    </source>
</evidence>
<evidence type="ECO:0000256" key="3">
    <source>
        <dbReference type="ARBA" id="ARBA00023285"/>
    </source>
</evidence>
<feature type="binding site" evidence="5">
    <location>
        <position position="171"/>
    </location>
    <ligand>
        <name>adenosylcob(III)alamin</name>
        <dbReference type="ChEBI" id="CHEBI:18408"/>
    </ligand>
</feature>
<dbReference type="EMBL" id="CP000383">
    <property type="protein sequence ID" value="ABG60293.1"/>
    <property type="molecule type" value="Genomic_DNA"/>
</dbReference>
<keyword evidence="1 5" id="KW-0846">Cobalamin</keyword>
<dbReference type="Proteomes" id="UP000001822">
    <property type="component" value="Chromosome"/>
</dbReference>
<dbReference type="GO" id="GO:0008851">
    <property type="term" value="F:ethanolamine ammonia-lyase activity"/>
    <property type="evidence" value="ECO:0007669"/>
    <property type="project" value="UniProtKB-UniRule"/>
</dbReference>
<dbReference type="PANTHER" id="PTHR39330">
    <property type="entry name" value="ETHANOLAMINE AMMONIA-LYASE LIGHT CHAIN"/>
    <property type="match status" value="1"/>
</dbReference>
<dbReference type="InterPro" id="IPR009246">
    <property type="entry name" value="EutC"/>
</dbReference>
<accession>A0A6N4SV69</accession>
<evidence type="ECO:0000313" key="6">
    <source>
        <dbReference type="EMBL" id="ABG60293.1"/>
    </source>
</evidence>
<dbReference type="OrthoDB" id="114248at2"/>
<name>A0A6N4SV69_CYTH3</name>
<comment type="similarity">
    <text evidence="5">Belongs to the EutC family.</text>
</comment>
<dbReference type="RefSeq" id="WP_011586403.1">
    <property type="nucleotide sequence ID" value="NC_008255.1"/>
</dbReference>
<keyword evidence="3 5" id="KW-0170">Cobalt</keyword>
<dbReference type="NCBIfam" id="NF003971">
    <property type="entry name" value="PRK05465.1"/>
    <property type="match status" value="1"/>
</dbReference>
<keyword evidence="4 5" id="KW-1283">Bacterial microcompartment</keyword>
<comment type="subcellular location">
    <subcellularLocation>
        <location evidence="5">Bacterial microcompartment</location>
    </subcellularLocation>
</comment>
<dbReference type="EC" id="4.3.1.7" evidence="5"/>
<sequence length="245" mass="27565">MEEDYWKELRKFTHARIAIGRAGNALPTSEVLKFRMAHAIARDAVQSEVNMELLQEKLFDLGLNVQQVKSHAADRLDYIRHPHKGRLLHEQSRQQLEALHIEKTDLCIIFADGLSADAVNLHAIPFLTILLKNLSFWNIAPVVLAEQGRVGLSDPVGEALNARISLILLGERPGLSAPTSLGAYITYMPQSGNTDEKRNCVSNIQPAGLSYEQAVEKISYLLHEMRRQQVSGIMLKDNQQNNFLY</sequence>
<keyword evidence="7" id="KW-1185">Reference proteome</keyword>
<proteinExistence type="inferred from homology"/>
<reference evidence="6 7" key="1">
    <citation type="journal article" date="2007" name="Appl. Environ. Microbiol.">
        <title>Genome sequence of the cellulolytic gliding bacterium Cytophaga hutchinsonii.</title>
        <authorList>
            <person name="Xie G."/>
            <person name="Bruce D.C."/>
            <person name="Challacombe J.F."/>
            <person name="Chertkov O."/>
            <person name="Detter J.C."/>
            <person name="Gilna P."/>
            <person name="Han C.S."/>
            <person name="Lucas S."/>
            <person name="Misra M."/>
            <person name="Myers G.L."/>
            <person name="Richardson P."/>
            <person name="Tapia R."/>
            <person name="Thayer N."/>
            <person name="Thompson L.S."/>
            <person name="Brettin T.S."/>
            <person name="Henrissat B."/>
            <person name="Wilson D.B."/>
            <person name="McBride M.J."/>
        </authorList>
    </citation>
    <scope>NUCLEOTIDE SEQUENCE [LARGE SCALE GENOMIC DNA]</scope>
    <source>
        <strain evidence="7">ATCC 33406 / DSM 1761 / CIP 103989 / NBRC 15051 / NCIMB 9469 / D465</strain>
    </source>
</reference>
<dbReference type="Pfam" id="PF05985">
    <property type="entry name" value="EutC"/>
    <property type="match status" value="1"/>
</dbReference>
<gene>
    <name evidence="5 6" type="primary">eutC</name>
    <name evidence="6" type="ordered locus">CHU_3052</name>
</gene>
<dbReference type="InterPro" id="IPR042255">
    <property type="entry name" value="EutC_N"/>
</dbReference>
<dbReference type="GO" id="GO:0031419">
    <property type="term" value="F:cobalamin binding"/>
    <property type="evidence" value="ECO:0007669"/>
    <property type="project" value="UniProtKB-UniRule"/>
</dbReference>
<evidence type="ECO:0000313" key="7">
    <source>
        <dbReference type="Proteomes" id="UP000001822"/>
    </source>
</evidence>
<dbReference type="AlphaFoldDB" id="A0A6N4SV69"/>
<evidence type="ECO:0000256" key="2">
    <source>
        <dbReference type="ARBA" id="ARBA00023239"/>
    </source>
</evidence>
<organism evidence="6 7">
    <name type="scientific">Cytophaga hutchinsonii (strain ATCC 33406 / DSM 1761 / CIP 103989 / NBRC 15051 / NCIMB 9469 / D465)</name>
    <dbReference type="NCBI Taxonomy" id="269798"/>
    <lineage>
        <taxon>Bacteria</taxon>
        <taxon>Pseudomonadati</taxon>
        <taxon>Bacteroidota</taxon>
        <taxon>Cytophagia</taxon>
        <taxon>Cytophagales</taxon>
        <taxon>Cytophagaceae</taxon>
        <taxon>Cytophaga</taxon>
    </lineage>
</organism>
<dbReference type="UniPathway" id="UPA00560"/>
<evidence type="ECO:0000256" key="4">
    <source>
        <dbReference type="ARBA" id="ARBA00024446"/>
    </source>
</evidence>
<evidence type="ECO:0000256" key="5">
    <source>
        <dbReference type="HAMAP-Rule" id="MF_00601"/>
    </source>
</evidence>
<dbReference type="GO" id="GO:0006520">
    <property type="term" value="P:amino acid metabolic process"/>
    <property type="evidence" value="ECO:0007669"/>
    <property type="project" value="InterPro"/>
</dbReference>
<dbReference type="GO" id="GO:0046336">
    <property type="term" value="P:ethanolamine catabolic process"/>
    <property type="evidence" value="ECO:0007669"/>
    <property type="project" value="UniProtKB-UniRule"/>
</dbReference>
<dbReference type="InterPro" id="IPR042251">
    <property type="entry name" value="EutC_C"/>
</dbReference>